<evidence type="ECO:0000313" key="1">
    <source>
        <dbReference type="EMBL" id="KAE9382441.1"/>
    </source>
</evidence>
<evidence type="ECO:0000313" key="2">
    <source>
        <dbReference type="Proteomes" id="UP000799118"/>
    </source>
</evidence>
<gene>
    <name evidence="1" type="ORF">BT96DRAFT_952182</name>
</gene>
<dbReference type="Proteomes" id="UP000799118">
    <property type="component" value="Unassembled WGS sequence"/>
</dbReference>
<dbReference type="AlphaFoldDB" id="A0A6A4GAD0"/>
<name>A0A6A4GAD0_9AGAR</name>
<feature type="non-terminal residue" evidence="1">
    <location>
        <position position="158"/>
    </location>
</feature>
<accession>A0A6A4GAD0</accession>
<dbReference type="EMBL" id="ML771541">
    <property type="protein sequence ID" value="KAE9382441.1"/>
    <property type="molecule type" value="Genomic_DNA"/>
</dbReference>
<sequence length="158" mass="18307">MVPFRNCTVLIGLDDKRPRAARRNRTYGFNGYGFTVPYTVPSKVLGVPIKDRIVYGSLDSAIWKITELMLFGYFLHLLDTVLRFYGTVYGPTRYRTVSHKILYGRYRIRLRRAALPTEPFPQLIAILDRLFTTLSGKKDRRLYAADYYKRSPSAVISD</sequence>
<keyword evidence="2" id="KW-1185">Reference proteome</keyword>
<proteinExistence type="predicted"/>
<organism evidence="1 2">
    <name type="scientific">Gymnopus androsaceus JB14</name>
    <dbReference type="NCBI Taxonomy" id="1447944"/>
    <lineage>
        <taxon>Eukaryota</taxon>
        <taxon>Fungi</taxon>
        <taxon>Dikarya</taxon>
        <taxon>Basidiomycota</taxon>
        <taxon>Agaricomycotina</taxon>
        <taxon>Agaricomycetes</taxon>
        <taxon>Agaricomycetidae</taxon>
        <taxon>Agaricales</taxon>
        <taxon>Marasmiineae</taxon>
        <taxon>Omphalotaceae</taxon>
        <taxon>Gymnopus</taxon>
    </lineage>
</organism>
<protein>
    <submittedName>
        <fullName evidence="1">Uncharacterized protein</fullName>
    </submittedName>
</protein>
<reference evidence="1" key="1">
    <citation type="journal article" date="2019" name="Environ. Microbiol.">
        <title>Fungal ecological strategies reflected in gene transcription - a case study of two litter decomposers.</title>
        <authorList>
            <person name="Barbi F."/>
            <person name="Kohler A."/>
            <person name="Barry K."/>
            <person name="Baskaran P."/>
            <person name="Daum C."/>
            <person name="Fauchery L."/>
            <person name="Ihrmark K."/>
            <person name="Kuo A."/>
            <person name="LaButti K."/>
            <person name="Lipzen A."/>
            <person name="Morin E."/>
            <person name="Grigoriev I.V."/>
            <person name="Henrissat B."/>
            <person name="Lindahl B."/>
            <person name="Martin F."/>
        </authorList>
    </citation>
    <scope>NUCLEOTIDE SEQUENCE</scope>
    <source>
        <strain evidence="1">JB14</strain>
    </source>
</reference>